<protein>
    <submittedName>
        <fullName evidence="2">Uncharacterized protein</fullName>
    </submittedName>
</protein>
<keyword evidence="1" id="KW-0812">Transmembrane</keyword>
<reference evidence="3" key="1">
    <citation type="submission" date="2016-10" db="EMBL/GenBank/DDBJ databases">
        <authorList>
            <person name="Varghese N."/>
            <person name="Submissions S."/>
        </authorList>
    </citation>
    <scope>NUCLEOTIDE SEQUENCE [LARGE SCALE GENOMIC DNA]</scope>
    <source>
        <strain evidence="3">CGMCC 4.3568</strain>
    </source>
</reference>
<feature type="transmembrane region" description="Helical" evidence="1">
    <location>
        <begin position="63"/>
        <end position="83"/>
    </location>
</feature>
<keyword evidence="1" id="KW-0472">Membrane</keyword>
<evidence type="ECO:0000313" key="3">
    <source>
        <dbReference type="Proteomes" id="UP000243799"/>
    </source>
</evidence>
<dbReference type="Proteomes" id="UP000243799">
    <property type="component" value="Unassembled WGS sequence"/>
</dbReference>
<keyword evidence="1" id="KW-1133">Transmembrane helix</keyword>
<dbReference type="STRING" id="490629.SAMN05216266_101806"/>
<feature type="transmembrane region" description="Helical" evidence="1">
    <location>
        <begin position="21"/>
        <end position="43"/>
    </location>
</feature>
<proteinExistence type="predicted"/>
<organism evidence="2 3">
    <name type="scientific">Amycolatopsis marina</name>
    <dbReference type="NCBI Taxonomy" id="490629"/>
    <lineage>
        <taxon>Bacteria</taxon>
        <taxon>Bacillati</taxon>
        <taxon>Actinomycetota</taxon>
        <taxon>Actinomycetes</taxon>
        <taxon>Pseudonocardiales</taxon>
        <taxon>Pseudonocardiaceae</taxon>
        <taxon>Amycolatopsis</taxon>
    </lineage>
</organism>
<gene>
    <name evidence="2" type="ORF">SAMN05216266_101806</name>
</gene>
<dbReference type="AlphaFoldDB" id="A0A1I0W7J5"/>
<name>A0A1I0W7J5_9PSEU</name>
<accession>A0A1I0W7J5</accession>
<evidence type="ECO:0000313" key="2">
    <source>
        <dbReference type="EMBL" id="SFA84551.1"/>
    </source>
</evidence>
<sequence>MSVQRRRGRKRQVSQPTLSTRLGRAWEVVTTALALLTAIYLILNTIGATRAFLERYVVTLDGQVLAAIVAVMLEVVLVAIYQLGRQVRALRSTVVAQAENQITDNVGSVLDTVDEIADRGRRRERTLDVLGLTLNTTWPQIAAWLTSHNPPSDWRLTLYYLDPEFLADCAELPADWAAESARSQQRMREMLAREAEDFDRLRLRVSLVPYSCVPIVHGFRFGNGDMFLSYLQWSEAGRIRPFDFYERIPAGDTSVRAAHYRDLLDNWIARAAAKSSGEWKAAGERTEQH</sequence>
<dbReference type="RefSeq" id="WP_245788122.1">
    <property type="nucleotide sequence ID" value="NZ_FOKG01000001.1"/>
</dbReference>
<keyword evidence="3" id="KW-1185">Reference proteome</keyword>
<evidence type="ECO:0000256" key="1">
    <source>
        <dbReference type="SAM" id="Phobius"/>
    </source>
</evidence>
<dbReference type="EMBL" id="FOKG01000001">
    <property type="protein sequence ID" value="SFA84551.1"/>
    <property type="molecule type" value="Genomic_DNA"/>
</dbReference>